<dbReference type="Proteomes" id="UP000525389">
    <property type="component" value="Unassembled WGS sequence"/>
</dbReference>
<dbReference type="RefSeq" id="WP_184031238.1">
    <property type="nucleotide sequence ID" value="NZ_JACHFN010000015.1"/>
</dbReference>
<dbReference type="AlphaFoldDB" id="A0A7W8GI54"/>
<organism evidence="2 3">
    <name type="scientific">Deinococcus budaensis</name>
    <dbReference type="NCBI Taxonomy" id="1665626"/>
    <lineage>
        <taxon>Bacteria</taxon>
        <taxon>Thermotogati</taxon>
        <taxon>Deinococcota</taxon>
        <taxon>Deinococci</taxon>
        <taxon>Deinococcales</taxon>
        <taxon>Deinococcaceae</taxon>
        <taxon>Deinococcus</taxon>
    </lineage>
</organism>
<reference evidence="2 3" key="1">
    <citation type="submission" date="2020-08" db="EMBL/GenBank/DDBJ databases">
        <title>Genomic Encyclopedia of Type Strains, Phase IV (KMG-IV): sequencing the most valuable type-strain genomes for metagenomic binning, comparative biology and taxonomic classification.</title>
        <authorList>
            <person name="Goeker M."/>
        </authorList>
    </citation>
    <scope>NUCLEOTIDE SEQUENCE [LARGE SCALE GENOMIC DNA]</scope>
    <source>
        <strain evidence="2 3">DSM 101791</strain>
    </source>
</reference>
<evidence type="ECO:0000313" key="3">
    <source>
        <dbReference type="Proteomes" id="UP000525389"/>
    </source>
</evidence>
<evidence type="ECO:0000256" key="1">
    <source>
        <dbReference type="SAM" id="MobiDB-lite"/>
    </source>
</evidence>
<feature type="region of interest" description="Disordered" evidence="1">
    <location>
        <begin position="1"/>
        <end position="102"/>
    </location>
</feature>
<feature type="compositionally biased region" description="Polar residues" evidence="1">
    <location>
        <begin position="1"/>
        <end position="11"/>
    </location>
</feature>
<accession>A0A7W8GI54</accession>
<proteinExistence type="predicted"/>
<sequence length="102" mass="10262">MTDPKSPQTADPASYMGATPEAPDTNTNLDAAVPGGPATPADRQATDTIEEQHADGGLPGAVEGQSDPARQMDNSGMLRPTGEGDGAAIIGASGDDRNDGDR</sequence>
<evidence type="ECO:0000313" key="2">
    <source>
        <dbReference type="EMBL" id="MBB5235718.1"/>
    </source>
</evidence>
<gene>
    <name evidence="2" type="ORF">HNQ09_003179</name>
</gene>
<comment type="caution">
    <text evidence="2">The sequence shown here is derived from an EMBL/GenBank/DDBJ whole genome shotgun (WGS) entry which is preliminary data.</text>
</comment>
<name>A0A7W8GI54_9DEIO</name>
<protein>
    <submittedName>
        <fullName evidence="2">Uncharacterized protein</fullName>
    </submittedName>
</protein>
<keyword evidence="3" id="KW-1185">Reference proteome</keyword>
<dbReference type="EMBL" id="JACHFN010000015">
    <property type="protein sequence ID" value="MBB5235718.1"/>
    <property type="molecule type" value="Genomic_DNA"/>
</dbReference>